<keyword evidence="3" id="KW-0446">Lipid-binding</keyword>
<evidence type="ECO:0000256" key="2">
    <source>
        <dbReference type="ARBA" id="ARBA00023055"/>
    </source>
</evidence>
<dbReference type="GO" id="GO:0035091">
    <property type="term" value="F:phosphatidylinositol binding"/>
    <property type="evidence" value="ECO:0007669"/>
    <property type="project" value="InterPro"/>
</dbReference>
<dbReference type="GO" id="GO:0006869">
    <property type="term" value="P:lipid transport"/>
    <property type="evidence" value="ECO:0007669"/>
    <property type="project" value="UniProtKB-KW"/>
</dbReference>
<reference evidence="7" key="1">
    <citation type="submission" date="2021-09" db="EMBL/GenBank/DDBJ databases">
        <authorList>
            <consortium name="AG Swart"/>
            <person name="Singh M."/>
            <person name="Singh A."/>
            <person name="Seah K."/>
            <person name="Emmerich C."/>
        </authorList>
    </citation>
    <scope>NUCLEOTIDE SEQUENCE</scope>
    <source>
        <strain evidence="7">ATCC30299</strain>
    </source>
</reference>
<evidence type="ECO:0000313" key="8">
    <source>
        <dbReference type="Proteomes" id="UP001162131"/>
    </source>
</evidence>
<evidence type="ECO:0000313" key="7">
    <source>
        <dbReference type="EMBL" id="CAG9315578.1"/>
    </source>
</evidence>
<dbReference type="SUPFAM" id="SSF55961">
    <property type="entry name" value="Bet v1-like"/>
    <property type="match status" value="1"/>
</dbReference>
<evidence type="ECO:0000256" key="3">
    <source>
        <dbReference type="ARBA" id="ARBA00023121"/>
    </source>
</evidence>
<organism evidence="7 8">
    <name type="scientific">Blepharisma stoltei</name>
    <dbReference type="NCBI Taxonomy" id="1481888"/>
    <lineage>
        <taxon>Eukaryota</taxon>
        <taxon>Sar</taxon>
        <taxon>Alveolata</taxon>
        <taxon>Ciliophora</taxon>
        <taxon>Postciliodesmatophora</taxon>
        <taxon>Heterotrichea</taxon>
        <taxon>Heterotrichida</taxon>
        <taxon>Blepharismidae</taxon>
        <taxon>Blepharisma</taxon>
    </lineage>
</organism>
<keyword evidence="8" id="KW-1185">Reference proteome</keyword>
<evidence type="ECO:0000259" key="5">
    <source>
        <dbReference type="PROSITE" id="PS50195"/>
    </source>
</evidence>
<gene>
    <name evidence="7" type="ORF">BSTOLATCC_MIC14332</name>
</gene>
<dbReference type="EMBL" id="CAJZBQ010000014">
    <property type="protein sequence ID" value="CAG9315578.1"/>
    <property type="molecule type" value="Genomic_DNA"/>
</dbReference>
<keyword evidence="1" id="KW-0813">Transport</keyword>
<feature type="domain" description="START" evidence="6">
    <location>
        <begin position="309"/>
        <end position="441"/>
    </location>
</feature>
<dbReference type="InterPro" id="IPR023393">
    <property type="entry name" value="START-like_dom_sf"/>
</dbReference>
<name>A0AAU9IQY9_9CILI</name>
<comment type="function">
    <text evidence="4">May be involved in the intracellular transport of sterols or other lipids. May bind cholesterol or other sterols.</text>
</comment>
<dbReference type="CDD" id="cd06093">
    <property type="entry name" value="PX_domain"/>
    <property type="match status" value="1"/>
</dbReference>
<dbReference type="InterPro" id="IPR043556">
    <property type="entry name" value="StARD5/6"/>
</dbReference>
<evidence type="ECO:0000256" key="1">
    <source>
        <dbReference type="ARBA" id="ARBA00022448"/>
    </source>
</evidence>
<dbReference type="Pfam" id="PF00787">
    <property type="entry name" value="PX"/>
    <property type="match status" value="1"/>
</dbReference>
<dbReference type="PROSITE" id="PS50848">
    <property type="entry name" value="START"/>
    <property type="match status" value="1"/>
</dbReference>
<evidence type="ECO:0008006" key="9">
    <source>
        <dbReference type="Google" id="ProtNLM"/>
    </source>
</evidence>
<dbReference type="Gene3D" id="3.30.1520.10">
    <property type="entry name" value="Phox-like domain"/>
    <property type="match status" value="1"/>
</dbReference>
<protein>
    <recommendedName>
        <fullName evidence="9">PX domain-containing protein</fullName>
    </recommendedName>
</protein>
<dbReference type="PROSITE" id="PS50195">
    <property type="entry name" value="PX"/>
    <property type="match status" value="1"/>
</dbReference>
<dbReference type="InterPro" id="IPR002913">
    <property type="entry name" value="START_lipid-bd_dom"/>
</dbReference>
<dbReference type="AlphaFoldDB" id="A0AAU9IQY9"/>
<sequence length="552" mass="63874">MELLDSCINVTIPRTALRCTNQVFKSNFTEYEVLITFHTYKYRIFKRYSQFHQLRNALRTHPNSDEYWPQLPKFPEKKLLGKKHHLCIESRKRVLEEWISSSLNFPQTLQSLGEFLEIPENFRLLFLDRGKSATCKLSPTELCVANFIKRVDQSEHKRLKAIEKFEREFFNQKQEISMPVATILLMKLMPLCGVEVIGSKALDILYKLTSSTTFRYYQTIIDAMMKISMDVLRDMKLNLHLNRAFQGDSAELAWQICGKIKEQLGDSHLLNYILNDDRKAIIAFENWNENTFQPQISPRSASDNTSSSWKKLNTDGYPGNLELSYKKSGNFIEAKCEMEINASLDTIIDIITEPHLRKKWDTFVSDYEIVEKINEKQSIILMGFVSDRNEVVDLSLIRTITLEPGHAILTYGSIEHPKAPPRPTHKRVKCSESKYDIYTIQAPKQRAATDSTDEPASPENKINDEEDIIEKCKLVYTTTLAIDITRFLCSEMIEETQYIKNAWKNLKKLAESDEDMGPVLMQRSKQNIIFGALLKKSGSAKNIQEETITLYE</sequence>
<dbReference type="PANTHER" id="PTHR46374">
    <property type="entry name" value="PROTEIN CBG07384"/>
    <property type="match status" value="1"/>
</dbReference>
<feature type="domain" description="PX" evidence="5">
    <location>
        <begin position="9"/>
        <end position="133"/>
    </location>
</feature>
<dbReference type="SUPFAM" id="SSF64268">
    <property type="entry name" value="PX domain"/>
    <property type="match status" value="1"/>
</dbReference>
<comment type="caution">
    <text evidence="7">The sequence shown here is derived from an EMBL/GenBank/DDBJ whole genome shotgun (WGS) entry which is preliminary data.</text>
</comment>
<dbReference type="PANTHER" id="PTHR46374:SF1">
    <property type="entry name" value="START DOMAIN-CONTAINING PROTEIN"/>
    <property type="match status" value="1"/>
</dbReference>
<dbReference type="InterPro" id="IPR001683">
    <property type="entry name" value="PX_dom"/>
</dbReference>
<evidence type="ECO:0000259" key="6">
    <source>
        <dbReference type="PROSITE" id="PS50848"/>
    </source>
</evidence>
<proteinExistence type="predicted"/>
<dbReference type="Gene3D" id="3.30.530.20">
    <property type="match status" value="1"/>
</dbReference>
<accession>A0AAU9IQY9</accession>
<keyword evidence="2" id="KW-0445">Lipid transport</keyword>
<evidence type="ECO:0000256" key="4">
    <source>
        <dbReference type="ARBA" id="ARBA00024750"/>
    </source>
</evidence>
<dbReference type="Proteomes" id="UP001162131">
    <property type="component" value="Unassembled WGS sequence"/>
</dbReference>
<dbReference type="InterPro" id="IPR036871">
    <property type="entry name" value="PX_dom_sf"/>
</dbReference>